<dbReference type="PIRSF" id="PIRSF001549">
    <property type="entry name" value="His-tRNA_synth"/>
    <property type="match status" value="1"/>
</dbReference>
<keyword evidence="5" id="KW-0648">Protein biosynthesis</keyword>
<dbReference type="NCBIfam" id="TIGR00442">
    <property type="entry name" value="hisS"/>
    <property type="match status" value="1"/>
</dbReference>
<dbReference type="InterPro" id="IPR015807">
    <property type="entry name" value="His-tRNA-ligase"/>
</dbReference>
<evidence type="ECO:0000256" key="6">
    <source>
        <dbReference type="PIRSR" id="PIRSR001549-1"/>
    </source>
</evidence>
<dbReference type="Gene3D" id="3.30.930.10">
    <property type="entry name" value="Bira Bifunctional Protein, Domain 2"/>
    <property type="match status" value="1"/>
</dbReference>
<name>A0A2H0UCX2_9BACT</name>
<keyword evidence="5" id="KW-0963">Cytoplasm</keyword>
<accession>A0A2H0UCX2</accession>
<sequence length="448" mass="50993">MSQPLYRTPKGTYDVLPDLQQYHTYIKKAVRHRARQAGFKRIDTPIFESREVFDRGVGLHTDIVEKELFTVDRKGDGDKDAWALRPEPTAPICRAYVEHGMQQLPQPVQLYVIGSMFRYDRPQKGRFREFRQFGFEAIGIADPSIDAQIINVLSHILKDLQILDRLKLQINNIGDAESRKAFKQALVDFFAGKERNLCEDCQRRLQSNPLRVLDCKNEDCRILVKMAPKLKDHVTNESREFHETLLEYLAEYKIPYEENANLVRGLDYYNQTVFEFWDSSTGAQNSVAGGGRYDGLIELLGGAPTPAIGFGCGMERVIYHMKEAGVVAPMKDQVDVFVAQLGPEAKKKCLLLIEALRERGVHTIGALGEASLKSQMRLADKFEARYTLLLGQMEVKEGTIILRDMKAGKQSSMPYKDAIPKVIELLGKSNLDTYTIRDKFGEFKSEME</sequence>
<evidence type="ECO:0000256" key="3">
    <source>
        <dbReference type="ARBA" id="ARBA00023146"/>
    </source>
</evidence>
<dbReference type="Gene3D" id="3.40.50.800">
    <property type="entry name" value="Anticodon-binding domain"/>
    <property type="match status" value="1"/>
</dbReference>
<dbReference type="EC" id="6.1.1.21" evidence="5"/>
<dbReference type="InterPro" id="IPR004516">
    <property type="entry name" value="HisRS/HisZ"/>
</dbReference>
<dbReference type="GO" id="GO:0005737">
    <property type="term" value="C:cytoplasm"/>
    <property type="evidence" value="ECO:0007669"/>
    <property type="project" value="UniProtKB-SubCell"/>
</dbReference>
<keyword evidence="3 5" id="KW-0030">Aminoacyl-tRNA synthetase</keyword>
<dbReference type="CDD" id="cd00773">
    <property type="entry name" value="HisRS-like_core"/>
    <property type="match status" value="1"/>
</dbReference>
<keyword evidence="5 8" id="KW-0436">Ligase</keyword>
<evidence type="ECO:0000313" key="8">
    <source>
        <dbReference type="EMBL" id="PIR84242.1"/>
    </source>
</evidence>
<organism evidence="8 9">
    <name type="scientific">Candidatus Kaiserbacteria bacterium CG10_big_fil_rev_8_21_14_0_10_51_14</name>
    <dbReference type="NCBI Taxonomy" id="1974610"/>
    <lineage>
        <taxon>Bacteria</taxon>
        <taxon>Candidatus Kaiseribacteriota</taxon>
    </lineage>
</organism>
<comment type="catalytic activity">
    <reaction evidence="4 5">
        <text>tRNA(His) + L-histidine + ATP = L-histidyl-tRNA(His) + AMP + diphosphate + H(+)</text>
        <dbReference type="Rhea" id="RHEA:17313"/>
        <dbReference type="Rhea" id="RHEA-COMP:9665"/>
        <dbReference type="Rhea" id="RHEA-COMP:9689"/>
        <dbReference type="ChEBI" id="CHEBI:15378"/>
        <dbReference type="ChEBI" id="CHEBI:30616"/>
        <dbReference type="ChEBI" id="CHEBI:33019"/>
        <dbReference type="ChEBI" id="CHEBI:57595"/>
        <dbReference type="ChEBI" id="CHEBI:78442"/>
        <dbReference type="ChEBI" id="CHEBI:78527"/>
        <dbReference type="ChEBI" id="CHEBI:456215"/>
        <dbReference type="EC" id="6.1.1.21"/>
    </reaction>
</comment>
<comment type="subcellular location">
    <subcellularLocation>
        <location evidence="5">Cytoplasm</location>
    </subcellularLocation>
</comment>
<protein>
    <recommendedName>
        <fullName evidence="5">Histidine--tRNA ligase</fullName>
        <ecNumber evidence="5">6.1.1.21</ecNumber>
    </recommendedName>
    <alternativeName>
        <fullName evidence="5">Histidyl-tRNA synthetase</fullName>
        <shortName evidence="5">HisRS</shortName>
    </alternativeName>
</protein>
<feature type="binding site" evidence="6">
    <location>
        <position position="136"/>
    </location>
    <ligand>
        <name>L-histidine</name>
        <dbReference type="ChEBI" id="CHEBI:57595"/>
    </ligand>
</feature>
<reference evidence="9" key="1">
    <citation type="submission" date="2017-09" db="EMBL/GenBank/DDBJ databases">
        <title>Depth-based differentiation of microbial function through sediment-hosted aquifers and enrichment of novel symbionts in the deep terrestrial subsurface.</title>
        <authorList>
            <person name="Probst A.J."/>
            <person name="Ladd B."/>
            <person name="Jarett J.K."/>
            <person name="Geller-Mcgrath D.E."/>
            <person name="Sieber C.M.K."/>
            <person name="Emerson J.B."/>
            <person name="Anantharaman K."/>
            <person name="Thomas B.C."/>
            <person name="Malmstrom R."/>
            <person name="Stieglmeier M."/>
            <person name="Klingl A."/>
            <person name="Woyke T."/>
            <person name="Ryan C.M."/>
            <person name="Banfield J.F."/>
        </authorList>
    </citation>
    <scope>NUCLEOTIDE SEQUENCE [LARGE SCALE GENOMIC DNA]</scope>
</reference>
<dbReference type="Pfam" id="PF03129">
    <property type="entry name" value="HGTP_anticodon"/>
    <property type="match status" value="1"/>
</dbReference>
<dbReference type="HAMAP" id="MF_00127">
    <property type="entry name" value="His_tRNA_synth"/>
    <property type="match status" value="1"/>
</dbReference>
<dbReference type="SUPFAM" id="SSF52954">
    <property type="entry name" value="Class II aaRS ABD-related"/>
    <property type="match status" value="1"/>
</dbReference>
<evidence type="ECO:0000256" key="4">
    <source>
        <dbReference type="ARBA" id="ARBA00047639"/>
    </source>
</evidence>
<evidence type="ECO:0000313" key="9">
    <source>
        <dbReference type="Proteomes" id="UP000231192"/>
    </source>
</evidence>
<dbReference type="InterPro" id="IPR006195">
    <property type="entry name" value="aa-tRNA-synth_II"/>
</dbReference>
<feature type="binding site" evidence="6">
    <location>
        <begin position="87"/>
        <end position="89"/>
    </location>
    <ligand>
        <name>L-histidine</name>
        <dbReference type="ChEBI" id="CHEBI:57595"/>
    </ligand>
</feature>
<feature type="binding site" evidence="6">
    <location>
        <begin position="268"/>
        <end position="269"/>
    </location>
    <ligand>
        <name>L-histidine</name>
        <dbReference type="ChEBI" id="CHEBI:57595"/>
    </ligand>
</feature>
<keyword evidence="2 5" id="KW-0547">Nucleotide-binding</keyword>
<proteinExistence type="inferred from homology"/>
<keyword evidence="5" id="KW-0067">ATP-binding</keyword>
<feature type="binding site" evidence="6">
    <location>
        <position position="118"/>
    </location>
    <ligand>
        <name>L-histidine</name>
        <dbReference type="ChEBI" id="CHEBI:57595"/>
    </ligand>
</feature>
<evidence type="ECO:0000259" key="7">
    <source>
        <dbReference type="PROSITE" id="PS50862"/>
    </source>
</evidence>
<dbReference type="PANTHER" id="PTHR43707:SF1">
    <property type="entry name" value="HISTIDINE--TRNA LIGASE, MITOCHONDRIAL-RELATED"/>
    <property type="match status" value="1"/>
</dbReference>
<feature type="binding site" evidence="6">
    <location>
        <position position="264"/>
    </location>
    <ligand>
        <name>L-histidine</name>
        <dbReference type="ChEBI" id="CHEBI:57595"/>
    </ligand>
</feature>
<dbReference type="InterPro" id="IPR041715">
    <property type="entry name" value="HisRS-like_core"/>
</dbReference>
<comment type="similarity">
    <text evidence="1 5">Belongs to the class-II aminoacyl-tRNA synthetase family.</text>
</comment>
<dbReference type="Pfam" id="PF13393">
    <property type="entry name" value="tRNA-synt_His"/>
    <property type="match status" value="1"/>
</dbReference>
<dbReference type="EMBL" id="PFBK01000001">
    <property type="protein sequence ID" value="PIR84242.1"/>
    <property type="molecule type" value="Genomic_DNA"/>
</dbReference>
<evidence type="ECO:0000256" key="1">
    <source>
        <dbReference type="ARBA" id="ARBA00008226"/>
    </source>
</evidence>
<dbReference type="InterPro" id="IPR036621">
    <property type="entry name" value="Anticodon-bd_dom_sf"/>
</dbReference>
<feature type="domain" description="Aminoacyl-transfer RNA synthetases class-II family profile" evidence="7">
    <location>
        <begin position="1"/>
        <end position="329"/>
    </location>
</feature>
<evidence type="ECO:0000256" key="2">
    <source>
        <dbReference type="ARBA" id="ARBA00022741"/>
    </source>
</evidence>
<dbReference type="GO" id="GO:0005524">
    <property type="term" value="F:ATP binding"/>
    <property type="evidence" value="ECO:0007669"/>
    <property type="project" value="UniProtKB-UniRule"/>
</dbReference>
<evidence type="ECO:0000256" key="5">
    <source>
        <dbReference type="HAMAP-Rule" id="MF_00127"/>
    </source>
</evidence>
<dbReference type="Proteomes" id="UP000231192">
    <property type="component" value="Unassembled WGS sequence"/>
</dbReference>
<dbReference type="AlphaFoldDB" id="A0A2H0UCX2"/>
<dbReference type="SUPFAM" id="SSF55681">
    <property type="entry name" value="Class II aaRS and biotin synthetases"/>
    <property type="match status" value="1"/>
</dbReference>
<dbReference type="InterPro" id="IPR045864">
    <property type="entry name" value="aa-tRNA-synth_II/BPL/LPL"/>
</dbReference>
<gene>
    <name evidence="5" type="primary">hisS</name>
    <name evidence="8" type="ORF">COU18_00025</name>
</gene>
<feature type="binding site" evidence="6">
    <location>
        <position position="132"/>
    </location>
    <ligand>
        <name>L-histidine</name>
        <dbReference type="ChEBI" id="CHEBI:57595"/>
    </ligand>
</feature>
<comment type="caution">
    <text evidence="8">The sequence shown here is derived from an EMBL/GenBank/DDBJ whole genome shotgun (WGS) entry which is preliminary data.</text>
</comment>
<dbReference type="InterPro" id="IPR004154">
    <property type="entry name" value="Anticodon-bd"/>
</dbReference>
<comment type="subunit">
    <text evidence="5">Homodimer.</text>
</comment>
<dbReference type="PANTHER" id="PTHR43707">
    <property type="entry name" value="HISTIDYL-TRNA SYNTHETASE"/>
    <property type="match status" value="1"/>
</dbReference>
<dbReference type="GO" id="GO:0006427">
    <property type="term" value="P:histidyl-tRNA aminoacylation"/>
    <property type="evidence" value="ECO:0007669"/>
    <property type="project" value="UniProtKB-UniRule"/>
</dbReference>
<dbReference type="PROSITE" id="PS50862">
    <property type="entry name" value="AA_TRNA_LIGASE_II"/>
    <property type="match status" value="1"/>
</dbReference>
<dbReference type="GO" id="GO:0004821">
    <property type="term" value="F:histidine-tRNA ligase activity"/>
    <property type="evidence" value="ECO:0007669"/>
    <property type="project" value="UniProtKB-UniRule"/>
</dbReference>